<protein>
    <recommendedName>
        <fullName evidence="2">Response regulatory domain-containing protein</fullName>
    </recommendedName>
</protein>
<accession>A0AAU9S2Y2</accession>
<sequence length="146" mass="16438">MFCCFRSKTEEEESTDDLGKNMTLEYKKKFLVLVVDDDPHCQTVHLAIIGAAGGFGYLAENGEEAVNRYRDGEYFNLIIMDNEMPLMDGVTATKMLRDMEVTSVIVGMTSHEDEYDAFMEAGADHCLEKPLTFGKIDSIFDQIKNA</sequence>
<dbReference type="CDD" id="cd17546">
    <property type="entry name" value="REC_hyHK_CKI1_RcsC-like"/>
    <property type="match status" value="1"/>
</dbReference>
<dbReference type="SMART" id="SM00448">
    <property type="entry name" value="REC"/>
    <property type="match status" value="1"/>
</dbReference>
<gene>
    <name evidence="3" type="ORF">TAV2_LOCUS10684</name>
</gene>
<dbReference type="EMBL" id="OU466859">
    <property type="protein sequence ID" value="CAH2055129.1"/>
    <property type="molecule type" value="Genomic_DNA"/>
</dbReference>
<dbReference type="Gene3D" id="3.40.50.2300">
    <property type="match status" value="1"/>
</dbReference>
<dbReference type="Proteomes" id="UP000836841">
    <property type="component" value="Chromosome 3"/>
</dbReference>
<organism evidence="3 4">
    <name type="scientific">Thlaspi arvense</name>
    <name type="common">Field penny-cress</name>
    <dbReference type="NCBI Taxonomy" id="13288"/>
    <lineage>
        <taxon>Eukaryota</taxon>
        <taxon>Viridiplantae</taxon>
        <taxon>Streptophyta</taxon>
        <taxon>Embryophyta</taxon>
        <taxon>Tracheophyta</taxon>
        <taxon>Spermatophyta</taxon>
        <taxon>Magnoliopsida</taxon>
        <taxon>eudicotyledons</taxon>
        <taxon>Gunneridae</taxon>
        <taxon>Pentapetalae</taxon>
        <taxon>rosids</taxon>
        <taxon>malvids</taxon>
        <taxon>Brassicales</taxon>
        <taxon>Brassicaceae</taxon>
        <taxon>Thlaspideae</taxon>
        <taxon>Thlaspi</taxon>
    </lineage>
</organism>
<evidence type="ECO:0000313" key="3">
    <source>
        <dbReference type="EMBL" id="CAH2055129.1"/>
    </source>
</evidence>
<evidence type="ECO:0000313" key="4">
    <source>
        <dbReference type="Proteomes" id="UP000836841"/>
    </source>
</evidence>
<dbReference type="PANTHER" id="PTHR43228">
    <property type="entry name" value="TWO-COMPONENT RESPONSE REGULATOR"/>
    <property type="match status" value="1"/>
</dbReference>
<keyword evidence="1" id="KW-0597">Phosphoprotein</keyword>
<dbReference type="AlphaFoldDB" id="A0AAU9S2Y2"/>
<dbReference type="PROSITE" id="PS50110">
    <property type="entry name" value="RESPONSE_REGULATORY"/>
    <property type="match status" value="1"/>
</dbReference>
<keyword evidence="4" id="KW-1185">Reference proteome</keyword>
<evidence type="ECO:0000256" key="1">
    <source>
        <dbReference type="PROSITE-ProRule" id="PRU00169"/>
    </source>
</evidence>
<feature type="domain" description="Response regulatory" evidence="2">
    <location>
        <begin position="31"/>
        <end position="144"/>
    </location>
</feature>
<dbReference type="SUPFAM" id="SSF52172">
    <property type="entry name" value="CheY-like"/>
    <property type="match status" value="1"/>
</dbReference>
<evidence type="ECO:0000259" key="2">
    <source>
        <dbReference type="PROSITE" id="PS50110"/>
    </source>
</evidence>
<dbReference type="PANTHER" id="PTHR43228:SF18">
    <property type="entry name" value="RESPONSE REGULATORY DOMAIN-CONTAINING PROTEIN"/>
    <property type="match status" value="1"/>
</dbReference>
<proteinExistence type="predicted"/>
<name>A0AAU9S2Y2_THLAR</name>
<dbReference type="Pfam" id="PF00072">
    <property type="entry name" value="Response_reg"/>
    <property type="match status" value="1"/>
</dbReference>
<dbReference type="InterPro" id="IPR052048">
    <property type="entry name" value="ST_Response_Regulator"/>
</dbReference>
<feature type="modified residue" description="4-aspartylphosphate" evidence="1">
    <location>
        <position position="81"/>
    </location>
</feature>
<dbReference type="GO" id="GO:0000160">
    <property type="term" value="P:phosphorelay signal transduction system"/>
    <property type="evidence" value="ECO:0007669"/>
    <property type="project" value="InterPro"/>
</dbReference>
<dbReference type="InterPro" id="IPR011006">
    <property type="entry name" value="CheY-like_superfamily"/>
</dbReference>
<dbReference type="InterPro" id="IPR001789">
    <property type="entry name" value="Sig_transdc_resp-reg_receiver"/>
</dbReference>
<reference evidence="3 4" key="1">
    <citation type="submission" date="2022-03" db="EMBL/GenBank/DDBJ databases">
        <authorList>
            <person name="Nunn A."/>
            <person name="Chopra R."/>
            <person name="Nunn A."/>
            <person name="Contreras Garrido A."/>
        </authorList>
    </citation>
    <scope>NUCLEOTIDE SEQUENCE [LARGE SCALE GENOMIC DNA]</scope>
</reference>